<accession>A0A370I180</accession>
<reference evidence="2 3" key="1">
    <citation type="submission" date="2018-07" db="EMBL/GenBank/DDBJ databases">
        <title>Genomic Encyclopedia of Type Strains, Phase IV (KMG-IV): sequencing the most valuable type-strain genomes for metagenomic binning, comparative biology and taxonomic classification.</title>
        <authorList>
            <person name="Goeker M."/>
        </authorList>
    </citation>
    <scope>NUCLEOTIDE SEQUENCE [LARGE SCALE GENOMIC DNA]</scope>
    <source>
        <strain evidence="2 3">DSM 44290</strain>
    </source>
</reference>
<sequence>MGMTIEGLGKFGVWGHSSAFTPESARELETLGYGTLWLGGSPAAELAEVDPLLAATENLSIGTSVVNIWSAPAEQVAESFHRIEAKFPGRFVLGVGAGHPEHTDVYRKPYDALVDYLDELDGAGVPQQRRALAALGPRVLELARDRTAGALPYLTTAEHTRQAREILGVDALLVAEHKVLLDTDPERARATARPRVEFYLNLKNYVSNLKRLGFSDEDVAFPGSDRLIDALALHGTADQVADSLVAHLAAGADQVAIQVVSADSLADLRALAPALAERI</sequence>
<dbReference type="Proteomes" id="UP000254869">
    <property type="component" value="Unassembled WGS sequence"/>
</dbReference>
<protein>
    <submittedName>
        <fullName evidence="2">Putative F420-dependent oxidoreductase</fullName>
    </submittedName>
</protein>
<comment type="caution">
    <text evidence="2">The sequence shown here is derived from an EMBL/GenBank/DDBJ whole genome shotgun (WGS) entry which is preliminary data.</text>
</comment>
<evidence type="ECO:0000313" key="2">
    <source>
        <dbReference type="EMBL" id="RDI64486.1"/>
    </source>
</evidence>
<evidence type="ECO:0000313" key="3">
    <source>
        <dbReference type="Proteomes" id="UP000254869"/>
    </source>
</evidence>
<keyword evidence="3" id="KW-1185">Reference proteome</keyword>
<organism evidence="2 3">
    <name type="scientific">Nocardia pseudobrasiliensis</name>
    <dbReference type="NCBI Taxonomy" id="45979"/>
    <lineage>
        <taxon>Bacteria</taxon>
        <taxon>Bacillati</taxon>
        <taxon>Actinomycetota</taxon>
        <taxon>Actinomycetes</taxon>
        <taxon>Mycobacteriales</taxon>
        <taxon>Nocardiaceae</taxon>
        <taxon>Nocardia</taxon>
    </lineage>
</organism>
<dbReference type="Gene3D" id="3.20.20.30">
    <property type="entry name" value="Luciferase-like domain"/>
    <property type="match status" value="2"/>
</dbReference>
<dbReference type="AlphaFoldDB" id="A0A370I180"/>
<dbReference type="InterPro" id="IPR036661">
    <property type="entry name" value="Luciferase-like_sf"/>
</dbReference>
<proteinExistence type="predicted"/>
<evidence type="ECO:0000259" key="1">
    <source>
        <dbReference type="Pfam" id="PF00296"/>
    </source>
</evidence>
<dbReference type="InterPro" id="IPR019922">
    <property type="entry name" value="Lucif-like_OxRdatse_MSMEG_4141"/>
</dbReference>
<dbReference type="PANTHER" id="PTHR30137">
    <property type="entry name" value="LUCIFERASE-LIKE MONOOXYGENASE"/>
    <property type="match status" value="1"/>
</dbReference>
<dbReference type="Pfam" id="PF00296">
    <property type="entry name" value="Bac_luciferase"/>
    <property type="match status" value="1"/>
</dbReference>
<gene>
    <name evidence="2" type="ORF">DFR76_108319</name>
</gene>
<name>A0A370I180_9NOCA</name>
<dbReference type="InterPro" id="IPR011251">
    <property type="entry name" value="Luciferase-like_dom"/>
</dbReference>
<dbReference type="PANTHER" id="PTHR30137:SF18">
    <property type="entry name" value="CONSERVED PROTEIN"/>
    <property type="match status" value="1"/>
</dbReference>
<dbReference type="GO" id="GO:0005829">
    <property type="term" value="C:cytosol"/>
    <property type="evidence" value="ECO:0007669"/>
    <property type="project" value="TreeGrafter"/>
</dbReference>
<dbReference type="STRING" id="1210086.GCA_001613105_06830"/>
<dbReference type="InterPro" id="IPR050766">
    <property type="entry name" value="Bact_Lucif_Oxidored"/>
</dbReference>
<dbReference type="GO" id="GO:0016705">
    <property type="term" value="F:oxidoreductase activity, acting on paired donors, with incorporation or reduction of molecular oxygen"/>
    <property type="evidence" value="ECO:0007669"/>
    <property type="project" value="InterPro"/>
</dbReference>
<feature type="domain" description="Luciferase-like" evidence="1">
    <location>
        <begin position="20"/>
        <end position="253"/>
    </location>
</feature>
<dbReference type="EMBL" id="QQBC01000008">
    <property type="protein sequence ID" value="RDI64486.1"/>
    <property type="molecule type" value="Genomic_DNA"/>
</dbReference>
<dbReference type="NCBIfam" id="TIGR03620">
    <property type="entry name" value="F420_MSMEG_4141"/>
    <property type="match status" value="1"/>
</dbReference>
<dbReference type="SUPFAM" id="SSF51679">
    <property type="entry name" value="Bacterial luciferase-like"/>
    <property type="match status" value="1"/>
</dbReference>